<dbReference type="AlphaFoldDB" id="A0A7J0FVC8"/>
<keyword evidence="3" id="KW-1185">Reference proteome</keyword>
<evidence type="ECO:0000256" key="1">
    <source>
        <dbReference type="SAM" id="MobiDB-lite"/>
    </source>
</evidence>
<reference evidence="2 3" key="1">
    <citation type="submission" date="2019-07" db="EMBL/GenBank/DDBJ databases">
        <title>De Novo Assembly of kiwifruit Actinidia rufa.</title>
        <authorList>
            <person name="Sugita-Konishi S."/>
            <person name="Sato K."/>
            <person name="Mori E."/>
            <person name="Abe Y."/>
            <person name="Kisaki G."/>
            <person name="Hamano K."/>
            <person name="Suezawa K."/>
            <person name="Otani M."/>
            <person name="Fukuda T."/>
            <person name="Manabe T."/>
            <person name="Gomi K."/>
            <person name="Tabuchi M."/>
            <person name="Akimitsu K."/>
            <person name="Kataoka I."/>
        </authorList>
    </citation>
    <scope>NUCLEOTIDE SEQUENCE [LARGE SCALE GENOMIC DNA]</scope>
    <source>
        <strain evidence="3">cv. Fuchu</strain>
    </source>
</reference>
<feature type="compositionally biased region" description="Basic and acidic residues" evidence="1">
    <location>
        <begin position="125"/>
        <end position="145"/>
    </location>
</feature>
<dbReference type="EMBL" id="BJWL01000015">
    <property type="protein sequence ID" value="GFZ02635.1"/>
    <property type="molecule type" value="Genomic_DNA"/>
</dbReference>
<evidence type="ECO:0000313" key="3">
    <source>
        <dbReference type="Proteomes" id="UP000585474"/>
    </source>
</evidence>
<gene>
    <name evidence="2" type="ORF">Acr_15g0012430</name>
</gene>
<organism evidence="2 3">
    <name type="scientific">Actinidia rufa</name>
    <dbReference type="NCBI Taxonomy" id="165716"/>
    <lineage>
        <taxon>Eukaryota</taxon>
        <taxon>Viridiplantae</taxon>
        <taxon>Streptophyta</taxon>
        <taxon>Embryophyta</taxon>
        <taxon>Tracheophyta</taxon>
        <taxon>Spermatophyta</taxon>
        <taxon>Magnoliopsida</taxon>
        <taxon>eudicotyledons</taxon>
        <taxon>Gunneridae</taxon>
        <taxon>Pentapetalae</taxon>
        <taxon>asterids</taxon>
        <taxon>Ericales</taxon>
        <taxon>Actinidiaceae</taxon>
        <taxon>Actinidia</taxon>
    </lineage>
</organism>
<name>A0A7J0FVC8_9ERIC</name>
<comment type="caution">
    <text evidence="2">The sequence shown here is derived from an EMBL/GenBank/DDBJ whole genome shotgun (WGS) entry which is preliminary data.</text>
</comment>
<accession>A0A7J0FVC8</accession>
<protein>
    <submittedName>
        <fullName evidence="2">Uncharacterized protein</fullName>
    </submittedName>
</protein>
<proteinExistence type="predicted"/>
<feature type="region of interest" description="Disordered" evidence="1">
    <location>
        <begin position="125"/>
        <end position="154"/>
    </location>
</feature>
<evidence type="ECO:0000313" key="2">
    <source>
        <dbReference type="EMBL" id="GFZ02635.1"/>
    </source>
</evidence>
<dbReference type="Proteomes" id="UP000585474">
    <property type="component" value="Unassembled WGS sequence"/>
</dbReference>
<sequence>MSGFYKSEYSIREEETRLEFCKKVEVDGSCFPKCAESSGLDSLVVMGSRYLILLVSSKKGVMAEGVDLGKEVLKPQALRDGSEDDVFYRYSLISQEMSSRLQDERRKEDLGGFIGVFPAHDFSKIEKKRHGNEENQEQRLEEDNTTKVQNGQLAHGERDAQNRWWLLVDSEESEFRCEEWDVKEGEGQLEEVSDCCHNLHAVENLHLEREGETKMGSINKAINRSLGSSRVVYWEVVTTGVQEGTISGFEARGRDGQTDADDSIVSCGEIKINYCI</sequence>